<sequence length="161" mass="18053">MAAPAFVWALPREKDSGGPHHLEIRLKRSQSGRNTWSPSMEQSLWDPLTHPFPETLHGFRCMLSLKYMSLIRDRYEPGTLGHELAVLLIRSLRGKNYVRSTSSYEEVCALLAETSGGSPTKLHDRYRPVCGECCPACCSNVRAGSCQSKEADVSKERRLDS</sequence>
<keyword evidence="6" id="KW-0945">Host-virus interaction</keyword>
<dbReference type="GO" id="GO:0060967">
    <property type="term" value="P:negative regulation of gene silencing by regulatory ncRNA"/>
    <property type="evidence" value="ECO:0007669"/>
    <property type="project" value="InterPro"/>
</dbReference>
<comment type="subcellular location">
    <subcellularLocation>
        <location evidence="2">Host cytoplasm</location>
        <location evidence="2">Host perinuclear region</location>
    </subcellularLocation>
</comment>
<dbReference type="InterPro" id="IPR002511">
    <property type="entry name" value="Gemini_V2"/>
</dbReference>
<evidence type="ECO:0000256" key="3">
    <source>
        <dbReference type="ARBA" id="ARBA00009397"/>
    </source>
</evidence>
<evidence type="ECO:0000256" key="6">
    <source>
        <dbReference type="ARBA" id="ARBA00022581"/>
    </source>
</evidence>
<organism evidence="10">
    <name type="scientific">Sweet potato leaf curl Hubei virus</name>
    <dbReference type="NCBI Taxonomy" id="2282485"/>
    <lineage>
        <taxon>Viruses</taxon>
        <taxon>Monodnaviria</taxon>
        <taxon>Shotokuvirae</taxon>
        <taxon>Cressdnaviricota</taxon>
        <taxon>Repensiviricetes</taxon>
        <taxon>Geplafuvirales</taxon>
        <taxon>Geminiviridae</taxon>
        <taxon>Begomovirus</taxon>
        <taxon>Begomovirus ipomoeahubeiense</taxon>
    </lineage>
</organism>
<dbReference type="GO" id="GO:0044220">
    <property type="term" value="C:host cell perinuclear region of cytoplasm"/>
    <property type="evidence" value="ECO:0007669"/>
    <property type="project" value="UniProtKB-SubCell"/>
</dbReference>
<evidence type="ECO:0000313" key="10">
    <source>
        <dbReference type="EMBL" id="QFR36408.1"/>
    </source>
</evidence>
<keyword evidence="9" id="KW-0899">Viral immunoevasion</keyword>
<reference evidence="10" key="1">
    <citation type="submission" date="2019-05" db="EMBL/GenBank/DDBJ databases">
        <title>Diversity of sweet potato viruses in China.</title>
        <authorList>
            <person name="Wang Y."/>
            <person name="Zhang Z."/>
            <person name="Qiao Q."/>
            <person name="Qin Y."/>
            <person name="Zhang D."/>
            <person name="Wang S."/>
            <person name="Tian Y."/>
            <person name="Zhao F."/>
        </authorList>
    </citation>
    <scope>NUCLEOTIDE SEQUENCE</scope>
    <source>
        <strain evidence="10">Jiangsu1-2017</strain>
    </source>
</reference>
<name>A0A5P8N6D9_9GEMI</name>
<evidence type="ECO:0000256" key="8">
    <source>
        <dbReference type="ARBA" id="ARBA00023200"/>
    </source>
</evidence>
<evidence type="ECO:0000256" key="5">
    <source>
        <dbReference type="ARBA" id="ARBA00022463"/>
    </source>
</evidence>
<evidence type="ECO:0000256" key="4">
    <source>
        <dbReference type="ARBA" id="ARBA00011105"/>
    </source>
</evidence>
<evidence type="ECO:0000256" key="1">
    <source>
        <dbReference type="ARBA" id="ARBA00003603"/>
    </source>
</evidence>
<accession>A0A5P8N6D9</accession>
<keyword evidence="5" id="KW-0941">Suppressor of RNA silencing</keyword>
<comment type="similarity">
    <text evidence="3">Belongs to the geminiviridae protein AV2/V2 family.</text>
</comment>
<keyword evidence="7" id="KW-1090">Inhibition of host innate immune response by virus</keyword>
<evidence type="ECO:0000256" key="7">
    <source>
        <dbReference type="ARBA" id="ARBA00022632"/>
    </source>
</evidence>
<comment type="subunit">
    <text evidence="4">Interacts with host SGS3.</text>
</comment>
<comment type="function">
    <text evidence="1">Through its interaction with host SGS3, acts as a suppressor of RNA-mediated gene silencing, also known as post-transcriptional gene silencing (PTGS), a mechanism of plant viral defense that limits the accumulation of viral RNAs.</text>
</comment>
<evidence type="ECO:0000256" key="2">
    <source>
        <dbReference type="ARBA" id="ARBA00004407"/>
    </source>
</evidence>
<keyword evidence="8" id="KW-1035">Host cytoplasm</keyword>
<dbReference type="GO" id="GO:0052170">
    <property type="term" value="P:symbiont-mediated suppression of host innate immune response"/>
    <property type="evidence" value="ECO:0007669"/>
    <property type="project" value="UniProtKB-KW"/>
</dbReference>
<evidence type="ECO:0000256" key="9">
    <source>
        <dbReference type="ARBA" id="ARBA00023280"/>
    </source>
</evidence>
<dbReference type="EMBL" id="MK951974">
    <property type="protein sequence ID" value="QFR36408.1"/>
    <property type="molecule type" value="Genomic_DNA"/>
</dbReference>
<protein>
    <submittedName>
        <fullName evidence="10">AV2</fullName>
    </submittedName>
</protein>
<proteinExistence type="inferred from homology"/>
<dbReference type="Pfam" id="PF01524">
    <property type="entry name" value="Gemini_V2"/>
    <property type="match status" value="1"/>
</dbReference>